<dbReference type="InterPro" id="IPR001753">
    <property type="entry name" value="Enoyl-CoA_hydra/iso"/>
</dbReference>
<dbReference type="PANTHER" id="PTHR43459:SF1">
    <property type="entry name" value="EG:BACN32G11.4 PROTEIN"/>
    <property type="match status" value="1"/>
</dbReference>
<dbReference type="CDD" id="cd06558">
    <property type="entry name" value="crotonase-like"/>
    <property type="match status" value="1"/>
</dbReference>
<organism evidence="1">
    <name type="scientific">marine metagenome</name>
    <dbReference type="NCBI Taxonomy" id="408172"/>
    <lineage>
        <taxon>unclassified sequences</taxon>
        <taxon>metagenomes</taxon>
        <taxon>ecological metagenomes</taxon>
    </lineage>
</organism>
<accession>A0A382RGH1</accession>
<gene>
    <name evidence="1" type="ORF">METZ01_LOCUS349673</name>
</gene>
<dbReference type="SUPFAM" id="SSF52096">
    <property type="entry name" value="ClpP/crotonase"/>
    <property type="match status" value="1"/>
</dbReference>
<dbReference type="EMBL" id="UINC01121562">
    <property type="protein sequence ID" value="SVC96819.1"/>
    <property type="molecule type" value="Genomic_DNA"/>
</dbReference>
<dbReference type="AlphaFoldDB" id="A0A382RGH1"/>
<sequence length="257" mass="28375">AWITIDNQEKGNGLTPDMRNHLIGLFESFNGQFEIRSAVITGAGEKFFCTGADLSASRQNNDPSKETPSPVTGEIRRMMLDGSIKLMNSVLDCEIPVIASVNGTAAGIGAHLAFCSDLVITSETARFIEIFARRGLVPDGLGAWILPRLIGIQKTKELMFFADDVSAEEALRLGLCNCSVPASELETKSREWAERLATGPSRSYMFTKWMLNKSLDVDRMTLAEYEAWAVEVNASTHDSKEGVVSFQEKRNPEWKGY</sequence>
<proteinExistence type="predicted"/>
<protein>
    <recommendedName>
        <fullName evidence="2">Enoyl-CoA hydratase</fullName>
    </recommendedName>
</protein>
<dbReference type="Pfam" id="PF00378">
    <property type="entry name" value="ECH_1"/>
    <property type="match status" value="1"/>
</dbReference>
<dbReference type="Gene3D" id="3.90.226.10">
    <property type="entry name" value="2-enoyl-CoA Hydratase, Chain A, domain 1"/>
    <property type="match status" value="1"/>
</dbReference>
<dbReference type="Gene3D" id="1.10.12.10">
    <property type="entry name" value="Lyase 2-enoyl-coa Hydratase, Chain A, domain 2"/>
    <property type="match status" value="1"/>
</dbReference>
<name>A0A382RGH1_9ZZZZ</name>
<evidence type="ECO:0000313" key="1">
    <source>
        <dbReference type="EMBL" id="SVC96819.1"/>
    </source>
</evidence>
<feature type="non-terminal residue" evidence="1">
    <location>
        <position position="1"/>
    </location>
</feature>
<evidence type="ECO:0008006" key="2">
    <source>
        <dbReference type="Google" id="ProtNLM"/>
    </source>
</evidence>
<dbReference type="InterPro" id="IPR029045">
    <property type="entry name" value="ClpP/crotonase-like_dom_sf"/>
</dbReference>
<reference evidence="1" key="1">
    <citation type="submission" date="2018-05" db="EMBL/GenBank/DDBJ databases">
        <authorList>
            <person name="Lanie J.A."/>
            <person name="Ng W.-L."/>
            <person name="Kazmierczak K.M."/>
            <person name="Andrzejewski T.M."/>
            <person name="Davidsen T.M."/>
            <person name="Wayne K.J."/>
            <person name="Tettelin H."/>
            <person name="Glass J.I."/>
            <person name="Rusch D."/>
            <person name="Podicherti R."/>
            <person name="Tsui H.-C.T."/>
            <person name="Winkler M.E."/>
        </authorList>
    </citation>
    <scope>NUCLEOTIDE SEQUENCE</scope>
</reference>
<dbReference type="InterPro" id="IPR014748">
    <property type="entry name" value="Enoyl-CoA_hydra_C"/>
</dbReference>
<dbReference type="PANTHER" id="PTHR43459">
    <property type="entry name" value="ENOYL-COA HYDRATASE"/>
    <property type="match status" value="1"/>
</dbReference>